<dbReference type="Proteomes" id="UP001500665">
    <property type="component" value="Unassembled WGS sequence"/>
</dbReference>
<accession>A0ABN1RWU9</accession>
<reference evidence="2 3" key="1">
    <citation type="journal article" date="2019" name="Int. J. Syst. Evol. Microbiol.">
        <title>The Global Catalogue of Microorganisms (GCM) 10K type strain sequencing project: providing services to taxonomists for standard genome sequencing and annotation.</title>
        <authorList>
            <consortium name="The Broad Institute Genomics Platform"/>
            <consortium name="The Broad Institute Genome Sequencing Center for Infectious Disease"/>
            <person name="Wu L."/>
            <person name="Ma J."/>
        </authorList>
    </citation>
    <scope>NUCLEOTIDE SEQUENCE [LARGE SCALE GENOMIC DNA]</scope>
    <source>
        <strain evidence="2 3">JCM 10696</strain>
    </source>
</reference>
<evidence type="ECO:0000256" key="1">
    <source>
        <dbReference type="SAM" id="MobiDB-lite"/>
    </source>
</evidence>
<feature type="region of interest" description="Disordered" evidence="1">
    <location>
        <begin position="1"/>
        <end position="41"/>
    </location>
</feature>
<proteinExistence type="predicted"/>
<sequence length="120" mass="13406">MASGEWCGPRRPKSGRPQEPRTRYAARRPYSHPAGPCRSTELTTPEYRRVELTHRLLQIRKVGASAFAAKHLQLARHLQSGIPDPDEIAEDIAVALARWEGIAQLPVMVLRPYLTGETGI</sequence>
<evidence type="ECO:0000313" key="2">
    <source>
        <dbReference type="EMBL" id="GAA0966691.1"/>
    </source>
</evidence>
<keyword evidence="3" id="KW-1185">Reference proteome</keyword>
<dbReference type="EMBL" id="BAAAHH010000045">
    <property type="protein sequence ID" value="GAA0966691.1"/>
    <property type="molecule type" value="Genomic_DNA"/>
</dbReference>
<organism evidence="2 3">
    <name type="scientific">Actinocorallia libanotica</name>
    <dbReference type="NCBI Taxonomy" id="46162"/>
    <lineage>
        <taxon>Bacteria</taxon>
        <taxon>Bacillati</taxon>
        <taxon>Actinomycetota</taxon>
        <taxon>Actinomycetes</taxon>
        <taxon>Streptosporangiales</taxon>
        <taxon>Thermomonosporaceae</taxon>
        <taxon>Actinocorallia</taxon>
    </lineage>
</organism>
<evidence type="ECO:0000313" key="3">
    <source>
        <dbReference type="Proteomes" id="UP001500665"/>
    </source>
</evidence>
<protein>
    <submittedName>
        <fullName evidence="2">Uncharacterized protein</fullName>
    </submittedName>
</protein>
<name>A0ABN1RWU9_9ACTN</name>
<comment type="caution">
    <text evidence="2">The sequence shown here is derived from an EMBL/GenBank/DDBJ whole genome shotgun (WGS) entry which is preliminary data.</text>
</comment>
<gene>
    <name evidence="2" type="ORF">GCM10009550_69520</name>
</gene>